<sequence>MYQSLTLQILLSFVVTRSLASIIPNIPNRSLSTRECRNISPTWISQISSVAPNASYSNAISSNGAGSFFVYQNSSKSPYVSIPTLTFTNPSTTNQTCTLAATFPFFESQYLGWSLSSPNPPTLDISVISPPSNAPFDIPPTWTSTFFPENSDPLSTLEYLRQ</sequence>
<evidence type="ECO:0008006" key="4">
    <source>
        <dbReference type="Google" id="ProtNLM"/>
    </source>
</evidence>
<dbReference type="RefSeq" id="XP_037192430.1">
    <property type="nucleotide sequence ID" value="XM_037335335.1"/>
</dbReference>
<gene>
    <name evidence="2" type="ORF">Bfra_004945</name>
</gene>
<accession>A0A8H6AU14</accession>
<organism evidence="2 3">
    <name type="scientific">Botrytis fragariae</name>
    <dbReference type="NCBI Taxonomy" id="1964551"/>
    <lineage>
        <taxon>Eukaryota</taxon>
        <taxon>Fungi</taxon>
        <taxon>Dikarya</taxon>
        <taxon>Ascomycota</taxon>
        <taxon>Pezizomycotina</taxon>
        <taxon>Leotiomycetes</taxon>
        <taxon>Helotiales</taxon>
        <taxon>Sclerotiniaceae</taxon>
        <taxon>Botrytis</taxon>
    </lineage>
</organism>
<reference evidence="2 3" key="1">
    <citation type="journal article" date="2020" name="Phytopathology">
        <title>A high-quality genome resource of Botrytis fragariae, a new and rapidly spreading fungal pathogen causing strawberry gray mold in the U.S.A.</title>
        <authorList>
            <person name="Wu Y."/>
            <person name="Saski C.A."/>
            <person name="Schnabel G."/>
            <person name="Xiao S."/>
            <person name="Hu M."/>
        </authorList>
    </citation>
    <scope>NUCLEOTIDE SEQUENCE [LARGE SCALE GENOMIC DNA]</scope>
    <source>
        <strain evidence="2 3">BVB16</strain>
    </source>
</reference>
<name>A0A8H6AU14_9HELO</name>
<keyword evidence="3" id="KW-1185">Reference proteome</keyword>
<protein>
    <recommendedName>
        <fullName evidence="4">Ubiquitin 3 binding protein But2 C-terminal domain-containing protein</fullName>
    </recommendedName>
</protein>
<dbReference type="GeneID" id="59259027"/>
<evidence type="ECO:0000256" key="1">
    <source>
        <dbReference type="SAM" id="SignalP"/>
    </source>
</evidence>
<keyword evidence="1" id="KW-0732">Signal</keyword>
<dbReference type="Proteomes" id="UP000531561">
    <property type="component" value="Unassembled WGS sequence"/>
</dbReference>
<comment type="caution">
    <text evidence="2">The sequence shown here is derived from an EMBL/GenBank/DDBJ whole genome shotgun (WGS) entry which is preliminary data.</text>
</comment>
<evidence type="ECO:0000313" key="2">
    <source>
        <dbReference type="EMBL" id="KAF5873484.1"/>
    </source>
</evidence>
<feature type="chain" id="PRO_5034757881" description="Ubiquitin 3 binding protein But2 C-terminal domain-containing protein" evidence="1">
    <location>
        <begin position="21"/>
        <end position="162"/>
    </location>
</feature>
<dbReference type="EMBL" id="JABFCT010000008">
    <property type="protein sequence ID" value="KAF5873484.1"/>
    <property type="molecule type" value="Genomic_DNA"/>
</dbReference>
<dbReference type="AlphaFoldDB" id="A0A8H6AU14"/>
<evidence type="ECO:0000313" key="3">
    <source>
        <dbReference type="Proteomes" id="UP000531561"/>
    </source>
</evidence>
<feature type="signal peptide" evidence="1">
    <location>
        <begin position="1"/>
        <end position="20"/>
    </location>
</feature>
<dbReference type="OrthoDB" id="3543220at2759"/>
<proteinExistence type="predicted"/>